<keyword evidence="1" id="KW-1133">Transmembrane helix</keyword>
<dbReference type="Proteomes" id="UP000509750">
    <property type="component" value="Chromosome"/>
</dbReference>
<evidence type="ECO:0000256" key="1">
    <source>
        <dbReference type="SAM" id="Phobius"/>
    </source>
</evidence>
<dbReference type="RefSeq" id="WP_179168062.1">
    <property type="nucleotide sequence ID" value="NZ_CP058529.1"/>
</dbReference>
<reference evidence="2 3" key="1">
    <citation type="submission" date="2020-07" db="EMBL/GenBank/DDBJ databases">
        <title>Gai3-2, isolated from salt lake.</title>
        <authorList>
            <person name="Cui H."/>
            <person name="Shi X."/>
        </authorList>
    </citation>
    <scope>NUCLEOTIDE SEQUENCE [LARGE SCALE GENOMIC DNA]</scope>
    <source>
        <strain evidence="2 3">Gai3-2</strain>
    </source>
</reference>
<dbReference type="EMBL" id="CP058529">
    <property type="protein sequence ID" value="QLG26487.1"/>
    <property type="molecule type" value="Genomic_DNA"/>
</dbReference>
<dbReference type="KEGG" id="halg:HUG10_02555"/>
<feature type="transmembrane region" description="Helical" evidence="1">
    <location>
        <begin position="159"/>
        <end position="182"/>
    </location>
</feature>
<dbReference type="InterPro" id="IPR052712">
    <property type="entry name" value="Acid_resist_chaperone_HdeD"/>
</dbReference>
<dbReference type="GO" id="GO:0005886">
    <property type="term" value="C:plasma membrane"/>
    <property type="evidence" value="ECO:0007669"/>
    <property type="project" value="TreeGrafter"/>
</dbReference>
<dbReference type="PANTHER" id="PTHR34989:SF1">
    <property type="entry name" value="PROTEIN HDED"/>
    <property type="match status" value="1"/>
</dbReference>
<feature type="transmembrane region" description="Helical" evidence="1">
    <location>
        <begin position="30"/>
        <end position="63"/>
    </location>
</feature>
<dbReference type="PANTHER" id="PTHR34989">
    <property type="entry name" value="PROTEIN HDED"/>
    <property type="match status" value="1"/>
</dbReference>
<gene>
    <name evidence="2" type="ORF">HUG10_02555</name>
</gene>
<feature type="transmembrane region" description="Helical" evidence="1">
    <location>
        <begin position="103"/>
        <end position="126"/>
    </location>
</feature>
<feature type="transmembrane region" description="Helical" evidence="1">
    <location>
        <begin position="75"/>
        <end position="97"/>
    </location>
</feature>
<name>A0A7D5GJ23_9EURY</name>
<dbReference type="OrthoDB" id="306524at2157"/>
<keyword evidence="3" id="KW-1185">Reference proteome</keyword>
<keyword evidence="1" id="KW-0472">Membrane</keyword>
<dbReference type="GeneID" id="56027678"/>
<dbReference type="InterPro" id="IPR005325">
    <property type="entry name" value="DUF308_memb"/>
</dbReference>
<evidence type="ECO:0000313" key="2">
    <source>
        <dbReference type="EMBL" id="QLG26487.1"/>
    </source>
</evidence>
<sequence>MSTGEPAGSQSVESIPGLETSWRSLEVGGAIIAVLGLLAILFPFVTGISVSILLGALLVVGGLVHIAHAFRARGWAGFFSQVLLAIVYAFAGVSLLANPVLGLVTLTILLVVYLFLSGIAEVVMGVGFRGNDGWVWVVASGVVSIALAALLWAGFFNVVAWALGFILGVHLLTTGISMIVVARRVRQELERPSAERTGGPEPGNP</sequence>
<accession>A0A7D5GJ23</accession>
<keyword evidence="1" id="KW-0812">Transmembrane</keyword>
<protein>
    <submittedName>
        <fullName evidence="2">HdeD family acid-resistance protein</fullName>
    </submittedName>
</protein>
<evidence type="ECO:0000313" key="3">
    <source>
        <dbReference type="Proteomes" id="UP000509750"/>
    </source>
</evidence>
<feature type="transmembrane region" description="Helical" evidence="1">
    <location>
        <begin position="133"/>
        <end position="153"/>
    </location>
</feature>
<proteinExistence type="predicted"/>
<dbReference type="Pfam" id="PF03729">
    <property type="entry name" value="DUF308"/>
    <property type="match status" value="1"/>
</dbReference>
<dbReference type="AlphaFoldDB" id="A0A7D5GJ23"/>
<organism evidence="2 3">
    <name type="scientific">Halorarum halophilum</name>
    <dbReference type="NCBI Taxonomy" id="2743090"/>
    <lineage>
        <taxon>Archaea</taxon>
        <taxon>Methanobacteriati</taxon>
        <taxon>Methanobacteriota</taxon>
        <taxon>Stenosarchaea group</taxon>
        <taxon>Halobacteria</taxon>
        <taxon>Halobacteriales</taxon>
        <taxon>Haloferacaceae</taxon>
        <taxon>Halorarum</taxon>
    </lineage>
</organism>